<keyword evidence="2" id="KW-1185">Reference proteome</keyword>
<dbReference type="Proteomes" id="UP000789901">
    <property type="component" value="Unassembled WGS sequence"/>
</dbReference>
<accession>A0ABN7XGE9</accession>
<gene>
    <name evidence="1" type="ORF">GMARGA_LOCUS41885</name>
</gene>
<sequence>MDLEKNIDTVILEIKKNLKEKSKEVIKEINNCANCKNMKEICKPAFKKFNKDLSL</sequence>
<dbReference type="EMBL" id="CAJVQB010119482">
    <property type="protein sequence ID" value="CAG8853064.1"/>
    <property type="molecule type" value="Genomic_DNA"/>
</dbReference>
<protein>
    <submittedName>
        <fullName evidence="1">44295_t:CDS:1</fullName>
    </submittedName>
</protein>
<comment type="caution">
    <text evidence="1">The sequence shown here is derived from an EMBL/GenBank/DDBJ whole genome shotgun (WGS) entry which is preliminary data.</text>
</comment>
<organism evidence="1 2">
    <name type="scientific">Gigaspora margarita</name>
    <dbReference type="NCBI Taxonomy" id="4874"/>
    <lineage>
        <taxon>Eukaryota</taxon>
        <taxon>Fungi</taxon>
        <taxon>Fungi incertae sedis</taxon>
        <taxon>Mucoromycota</taxon>
        <taxon>Glomeromycotina</taxon>
        <taxon>Glomeromycetes</taxon>
        <taxon>Diversisporales</taxon>
        <taxon>Gigasporaceae</taxon>
        <taxon>Gigaspora</taxon>
    </lineage>
</organism>
<proteinExistence type="predicted"/>
<evidence type="ECO:0000313" key="2">
    <source>
        <dbReference type="Proteomes" id="UP000789901"/>
    </source>
</evidence>
<evidence type="ECO:0000313" key="1">
    <source>
        <dbReference type="EMBL" id="CAG8853064.1"/>
    </source>
</evidence>
<reference evidence="1 2" key="1">
    <citation type="submission" date="2021-06" db="EMBL/GenBank/DDBJ databases">
        <authorList>
            <person name="Kallberg Y."/>
            <person name="Tangrot J."/>
            <person name="Rosling A."/>
        </authorList>
    </citation>
    <scope>NUCLEOTIDE SEQUENCE [LARGE SCALE GENOMIC DNA]</scope>
    <source>
        <strain evidence="1 2">120-4 pot B 10/14</strain>
    </source>
</reference>
<feature type="non-terminal residue" evidence="1">
    <location>
        <position position="55"/>
    </location>
</feature>
<name>A0ABN7XGE9_GIGMA</name>